<dbReference type="FunFam" id="3.40.1190.20:FF:000003">
    <property type="entry name" value="Phosphomethylpyrimidine kinase ThiD"/>
    <property type="match status" value="1"/>
</dbReference>
<dbReference type="EC" id="2.7.1.49" evidence="2"/>
<dbReference type="InterPro" id="IPR004399">
    <property type="entry name" value="HMP/HMP-P_kinase_dom"/>
</dbReference>
<dbReference type="InterPro" id="IPR029056">
    <property type="entry name" value="Ribokinase-like"/>
</dbReference>
<evidence type="ECO:0000256" key="2">
    <source>
        <dbReference type="ARBA" id="ARBA00012135"/>
    </source>
</evidence>
<dbReference type="PANTHER" id="PTHR20858:SF17">
    <property type="entry name" value="HYDROXYMETHYLPYRIMIDINE_PHOSPHOMETHYLPYRIMIDINE KINASE THI20-RELATED"/>
    <property type="match status" value="1"/>
</dbReference>
<evidence type="ECO:0000313" key="9">
    <source>
        <dbReference type="Proteomes" id="UP000185544"/>
    </source>
</evidence>
<dbReference type="GO" id="GO:0009229">
    <property type="term" value="P:thiamine diphosphate biosynthetic process"/>
    <property type="evidence" value="ECO:0007669"/>
    <property type="project" value="UniProtKB-UniPathway"/>
</dbReference>
<keyword evidence="6" id="KW-0067">ATP-binding</keyword>
<dbReference type="Proteomes" id="UP000185544">
    <property type="component" value="Chromosome"/>
</dbReference>
<dbReference type="GO" id="GO:0009228">
    <property type="term" value="P:thiamine biosynthetic process"/>
    <property type="evidence" value="ECO:0007669"/>
    <property type="project" value="InterPro"/>
</dbReference>
<dbReference type="AlphaFoldDB" id="A0A1L6MWD3"/>
<evidence type="ECO:0000256" key="1">
    <source>
        <dbReference type="ARBA" id="ARBA00004948"/>
    </source>
</evidence>
<reference evidence="8 9" key="1">
    <citation type="submission" date="2016-08" db="EMBL/GenBank/DDBJ databases">
        <title>Identification and validation of antigenic proteins from Pajaroellobacter abortibovis using de-novo genome sequence assembly and reverse vaccinology.</title>
        <authorList>
            <person name="Welly B.T."/>
            <person name="Miller M.R."/>
            <person name="Stott J.L."/>
            <person name="Blanchard M.T."/>
            <person name="Islas-Trejo A.D."/>
            <person name="O'Rourke S.M."/>
            <person name="Young A.E."/>
            <person name="Medrano J.F."/>
            <person name="Van Eenennaam A.L."/>
        </authorList>
    </citation>
    <scope>NUCLEOTIDE SEQUENCE [LARGE SCALE GENOMIC DNA]</scope>
    <source>
        <strain evidence="8 9">BTF92-0548A/99-0131</strain>
    </source>
</reference>
<dbReference type="STRING" id="1882918.BCY86_03155"/>
<gene>
    <name evidence="8" type="ORF">BCY86_03155</name>
</gene>
<keyword evidence="5 8" id="KW-0418">Kinase</keyword>
<dbReference type="UniPathway" id="UPA00060">
    <property type="reaction ID" value="UER00138"/>
</dbReference>
<evidence type="ECO:0000256" key="5">
    <source>
        <dbReference type="ARBA" id="ARBA00022777"/>
    </source>
</evidence>
<organism evidence="8 9">
    <name type="scientific">Pajaroellobacter abortibovis</name>
    <dbReference type="NCBI Taxonomy" id="1882918"/>
    <lineage>
        <taxon>Bacteria</taxon>
        <taxon>Pseudomonadati</taxon>
        <taxon>Myxococcota</taxon>
        <taxon>Polyangia</taxon>
        <taxon>Polyangiales</taxon>
        <taxon>Polyangiaceae</taxon>
    </lineage>
</organism>
<dbReference type="CDD" id="cd01169">
    <property type="entry name" value="HMPP_kinase"/>
    <property type="match status" value="1"/>
</dbReference>
<accession>A0A1L6MWD3</accession>
<dbReference type="GO" id="GO:0008972">
    <property type="term" value="F:phosphomethylpyrimidine kinase activity"/>
    <property type="evidence" value="ECO:0007669"/>
    <property type="project" value="InterPro"/>
</dbReference>
<evidence type="ECO:0000313" key="8">
    <source>
        <dbReference type="EMBL" id="APR99784.1"/>
    </source>
</evidence>
<keyword evidence="3" id="KW-0808">Transferase</keyword>
<keyword evidence="4" id="KW-0547">Nucleotide-binding</keyword>
<dbReference type="PANTHER" id="PTHR20858">
    <property type="entry name" value="PHOSPHOMETHYLPYRIMIDINE KINASE"/>
    <property type="match status" value="1"/>
</dbReference>
<dbReference type="OrthoDB" id="9810880at2"/>
<dbReference type="InterPro" id="IPR013749">
    <property type="entry name" value="PM/HMP-P_kinase-1"/>
</dbReference>
<evidence type="ECO:0000256" key="3">
    <source>
        <dbReference type="ARBA" id="ARBA00022679"/>
    </source>
</evidence>
<dbReference type="GO" id="GO:0005524">
    <property type="term" value="F:ATP binding"/>
    <property type="evidence" value="ECO:0007669"/>
    <property type="project" value="UniProtKB-KW"/>
</dbReference>
<dbReference type="KEGG" id="pabo:BCY86_03155"/>
<dbReference type="GO" id="GO:0005829">
    <property type="term" value="C:cytosol"/>
    <property type="evidence" value="ECO:0007669"/>
    <property type="project" value="TreeGrafter"/>
</dbReference>
<keyword evidence="9" id="KW-1185">Reference proteome</keyword>
<dbReference type="Gene3D" id="3.40.1190.20">
    <property type="match status" value="1"/>
</dbReference>
<evidence type="ECO:0000256" key="4">
    <source>
        <dbReference type="ARBA" id="ARBA00022741"/>
    </source>
</evidence>
<evidence type="ECO:0000256" key="6">
    <source>
        <dbReference type="ARBA" id="ARBA00022840"/>
    </source>
</evidence>
<comment type="pathway">
    <text evidence="1">Cofactor biosynthesis; thiamine diphosphate biosynthesis.</text>
</comment>
<dbReference type="RefSeq" id="WP_075276434.1">
    <property type="nucleotide sequence ID" value="NZ_CP016908.1"/>
</dbReference>
<protein>
    <recommendedName>
        <fullName evidence="2">hydroxymethylpyrimidine kinase</fullName>
        <ecNumber evidence="2">2.7.1.49</ecNumber>
    </recommendedName>
</protein>
<sequence length="289" mass="31133">MTLSYQRLPRVLTIAGSDSGGGAGIQGDLKTIAALGCFGTSVITVLTAQNTQGVRSIFEVSPQFVSEQLQTVLEDIGTDAIKTGMLYHPEIIREVANVLKRYPTIPIVVDPVMTAKGGATLLQQKALIPLREALFPLASILTPNLPEAEMLIGYPIKDESPQHQEKAATELLVSLGPQAKAVVLKGGHYSGTKAKDCVCLREDNRIRTLWMKAPRIHTQNTHGTGCTLSSAIACFLAKGWTVAASIEQAKKYVTAAIQKGASIRLGQGHGPLHHFYSLSDLEPFHVHSY</sequence>
<dbReference type="NCBIfam" id="TIGR00097">
    <property type="entry name" value="HMP-P_kinase"/>
    <property type="match status" value="1"/>
</dbReference>
<dbReference type="SUPFAM" id="SSF53613">
    <property type="entry name" value="Ribokinase-like"/>
    <property type="match status" value="1"/>
</dbReference>
<feature type="domain" description="Pyridoxamine kinase/Phosphomethylpyrimidine kinase" evidence="7">
    <location>
        <begin position="18"/>
        <end position="273"/>
    </location>
</feature>
<dbReference type="Pfam" id="PF08543">
    <property type="entry name" value="Phos_pyr_kin"/>
    <property type="match status" value="1"/>
</dbReference>
<dbReference type="GO" id="GO:0008902">
    <property type="term" value="F:hydroxymethylpyrimidine kinase activity"/>
    <property type="evidence" value="ECO:0007669"/>
    <property type="project" value="UniProtKB-EC"/>
</dbReference>
<proteinExistence type="predicted"/>
<dbReference type="EMBL" id="CP016908">
    <property type="protein sequence ID" value="APR99784.1"/>
    <property type="molecule type" value="Genomic_DNA"/>
</dbReference>
<name>A0A1L6MWD3_9BACT</name>
<evidence type="ECO:0000259" key="7">
    <source>
        <dbReference type="Pfam" id="PF08543"/>
    </source>
</evidence>